<protein>
    <submittedName>
        <fullName evidence="2">Uncharacterized protein</fullName>
    </submittedName>
</protein>
<keyword evidence="1" id="KW-0472">Membrane</keyword>
<dbReference type="AlphaFoldDB" id="A0A7M1QTE9"/>
<evidence type="ECO:0000313" key="2">
    <source>
        <dbReference type="EMBL" id="QOR45269.1"/>
    </source>
</evidence>
<feature type="transmembrane region" description="Helical" evidence="1">
    <location>
        <begin position="130"/>
        <end position="147"/>
    </location>
</feature>
<dbReference type="Proteomes" id="UP000595053">
    <property type="component" value="Chromosome"/>
</dbReference>
<reference evidence="2 3" key="1">
    <citation type="submission" date="2020-10" db="EMBL/GenBank/DDBJ databases">
        <title>Trueperella pecoris sp. nov. isolated from bovine and porcine specimens.</title>
        <authorList>
            <person name="Schoenecker L."/>
            <person name="Schnydrig P."/>
            <person name="Brodard I."/>
            <person name="Thomann A."/>
            <person name="Hemphill A."/>
            <person name="Rodriguez-Campos S."/>
            <person name="Perreten V."/>
            <person name="Jores J."/>
            <person name="Kittl S."/>
        </authorList>
    </citation>
    <scope>NUCLEOTIDE SEQUENCE [LARGE SCALE GENOMIC DNA]</scope>
    <source>
        <strain evidence="2 3">15A0121</strain>
    </source>
</reference>
<sequence length="218" mass="24043">MTLDGFLAAFSERLHNLATFIASTYIACVFWGVFIAGTSGYDLLGKILKVLGFDSATNWAASVADRIEKANAYEAVHVLLGIWLIVSLIFFVVDYAGTITGNLLPQSAISTAFFWCILTDFFYQGSIWGLHTLAILVAVGFIIFHSREFGKEFWVPSVMAAVALIVSPLYAVLAIPFWLASKTEPSEIAKSTNRVVSELEKLREAIDRKRSSGEFGKR</sequence>
<feature type="transmembrane region" description="Helical" evidence="1">
    <location>
        <begin position="20"/>
        <end position="44"/>
    </location>
</feature>
<keyword evidence="3" id="KW-1185">Reference proteome</keyword>
<dbReference type="EMBL" id="CP063213">
    <property type="protein sequence ID" value="QOR45269.1"/>
    <property type="molecule type" value="Genomic_DNA"/>
</dbReference>
<keyword evidence="1" id="KW-1133">Transmembrane helix</keyword>
<evidence type="ECO:0000313" key="3">
    <source>
        <dbReference type="Proteomes" id="UP000595053"/>
    </source>
</evidence>
<feature type="transmembrane region" description="Helical" evidence="1">
    <location>
        <begin position="76"/>
        <end position="97"/>
    </location>
</feature>
<gene>
    <name evidence="2" type="ORF">INS88_08290</name>
</gene>
<feature type="transmembrane region" description="Helical" evidence="1">
    <location>
        <begin position="153"/>
        <end position="180"/>
    </location>
</feature>
<proteinExistence type="predicted"/>
<name>A0A7M1QTE9_9ACTO</name>
<accession>A0A7M1QTE9</accession>
<dbReference type="RefSeq" id="WP_193326982.1">
    <property type="nucleotide sequence ID" value="NZ_CP053291.1"/>
</dbReference>
<keyword evidence="1" id="KW-0812">Transmembrane</keyword>
<organism evidence="2 3">
    <name type="scientific">Trueperella pecoris</name>
    <dbReference type="NCBI Taxonomy" id="2733571"/>
    <lineage>
        <taxon>Bacteria</taxon>
        <taxon>Bacillati</taxon>
        <taxon>Actinomycetota</taxon>
        <taxon>Actinomycetes</taxon>
        <taxon>Actinomycetales</taxon>
        <taxon>Actinomycetaceae</taxon>
        <taxon>Trueperella</taxon>
    </lineage>
</organism>
<evidence type="ECO:0000256" key="1">
    <source>
        <dbReference type="SAM" id="Phobius"/>
    </source>
</evidence>